<keyword evidence="7" id="KW-0472">Membrane</keyword>
<dbReference type="InterPro" id="IPR036097">
    <property type="entry name" value="HisK_dim/P_sf"/>
</dbReference>
<evidence type="ECO:0000313" key="11">
    <source>
        <dbReference type="EMBL" id="QLG50260.1"/>
    </source>
</evidence>
<dbReference type="PROSITE" id="PS50113">
    <property type="entry name" value="PAC"/>
    <property type="match status" value="1"/>
</dbReference>
<dbReference type="SUPFAM" id="SSF55874">
    <property type="entry name" value="ATPase domain of HSP90 chaperone/DNA topoisomerase II/histidine kinase"/>
    <property type="match status" value="1"/>
</dbReference>
<dbReference type="PROSITE" id="PS50112">
    <property type="entry name" value="PAS"/>
    <property type="match status" value="1"/>
</dbReference>
<feature type="transmembrane region" description="Helical" evidence="7">
    <location>
        <begin position="152"/>
        <end position="170"/>
    </location>
</feature>
<dbReference type="InterPro" id="IPR004358">
    <property type="entry name" value="Sig_transdc_His_kin-like_C"/>
</dbReference>
<dbReference type="InterPro" id="IPR000700">
    <property type="entry name" value="PAS-assoc_C"/>
</dbReference>
<dbReference type="GO" id="GO:0005524">
    <property type="term" value="F:ATP binding"/>
    <property type="evidence" value="ECO:0007669"/>
    <property type="project" value="UniProtKB-KW"/>
</dbReference>
<dbReference type="InterPro" id="IPR035965">
    <property type="entry name" value="PAS-like_dom_sf"/>
</dbReference>
<dbReference type="EMBL" id="CP058601">
    <property type="protein sequence ID" value="QLG50260.1"/>
    <property type="molecule type" value="Genomic_DNA"/>
</dbReference>
<dbReference type="InterPro" id="IPR031621">
    <property type="entry name" value="HisKA_7TM"/>
</dbReference>
<dbReference type="PRINTS" id="PR00344">
    <property type="entry name" value="BCTRLSENSOR"/>
</dbReference>
<name>A0A7D5KZW4_9EURY</name>
<feature type="transmembrane region" description="Helical" evidence="7">
    <location>
        <begin position="66"/>
        <end position="87"/>
    </location>
</feature>
<dbReference type="GO" id="GO:0000155">
    <property type="term" value="F:phosphorelay sensor kinase activity"/>
    <property type="evidence" value="ECO:0007669"/>
    <property type="project" value="InterPro"/>
</dbReference>
<keyword evidence="6" id="KW-0902">Two-component regulatory system</keyword>
<dbReference type="RefSeq" id="WP_179262596.1">
    <property type="nucleotide sequence ID" value="NZ_CP058601.1"/>
</dbReference>
<dbReference type="SUPFAM" id="SSF47384">
    <property type="entry name" value="Homodimeric domain of signal transducing histidine kinase"/>
    <property type="match status" value="1"/>
</dbReference>
<dbReference type="Gene3D" id="3.30.565.10">
    <property type="entry name" value="Histidine kinase-like ATPase, C-terminal domain"/>
    <property type="match status" value="1"/>
</dbReference>
<dbReference type="Pfam" id="PF00989">
    <property type="entry name" value="PAS"/>
    <property type="match status" value="1"/>
</dbReference>
<proteinExistence type="predicted"/>
<evidence type="ECO:0000259" key="8">
    <source>
        <dbReference type="PROSITE" id="PS50109"/>
    </source>
</evidence>
<feature type="transmembrane region" description="Helical" evidence="7">
    <location>
        <begin position="6"/>
        <end position="25"/>
    </location>
</feature>
<protein>
    <submittedName>
        <fullName evidence="11">ATP-binding protein</fullName>
    </submittedName>
</protein>
<dbReference type="InterPro" id="IPR000014">
    <property type="entry name" value="PAS"/>
</dbReference>
<sequence length="578" mass="63582">MSIHLPFYATLIALSALVSAAVGFISWRNRDIPGTRPLAVLMAGVTVWGFAKLLELFSTGRSATIFWANVQYTGIVVVPVAWLVFAFRYTGRDGWLNRWTLGSLMVVPVLVYSLLWTNDFHGLFRTVNGIYRYGSLSVPNTTPGPVFWLHTGYSYLLLFVGSWVIVQLILMSDYQYYGQAIGLLIAVFVPWIGNGLFLAEVIPDGFDPTIVSFSATGLIFLGLVSRHRLLELVPAAKEVARDELIDTMSDAVLVVDGRERVVDVNPAARSILGSDSSAVIGRQLDAVCPPLADAVETPIPDDPEAAQTELSLIDDDKRRYYDVRVSNLTRGYGLVTGMLISLRDVSEQRQHEQRLNVLNRLLRHDLRTELNVIEGHTSLLADELTDSTLREHTDRIDTAVSTIIERSEKFARVARRLDADRSKPVDLAADVATLVETTRQAYPDVRITLTNPDEAWTTAGPVITTALEELVTNAIEHADRPDLEISVTVTVGQEDGRDVVRVRVADNGPGIPDDELEPIVQGAETQLMHSTGVGLWLVTWIVRETGGDIDISGGEYGSTVEMTLPRASADGREAETSS</sequence>
<dbReference type="KEGG" id="haly:HYG82_16105"/>
<dbReference type="InterPro" id="IPR005467">
    <property type="entry name" value="His_kinase_dom"/>
</dbReference>
<keyword evidence="3" id="KW-0547">Nucleotide-binding</keyword>
<gene>
    <name evidence="11" type="ORF">HYG82_16105</name>
</gene>
<dbReference type="AlphaFoldDB" id="A0A7D5KZW4"/>
<dbReference type="Proteomes" id="UP000509241">
    <property type="component" value="Chromosome"/>
</dbReference>
<dbReference type="OrthoDB" id="3369at2157"/>
<evidence type="ECO:0000256" key="5">
    <source>
        <dbReference type="ARBA" id="ARBA00022840"/>
    </source>
</evidence>
<dbReference type="Pfam" id="PF02518">
    <property type="entry name" value="HATPase_c"/>
    <property type="match status" value="1"/>
</dbReference>
<feature type="domain" description="PAC" evidence="10">
    <location>
        <begin position="304"/>
        <end position="357"/>
    </location>
</feature>
<dbReference type="InterPro" id="IPR013767">
    <property type="entry name" value="PAS_fold"/>
</dbReference>
<keyword evidence="7" id="KW-0812">Transmembrane</keyword>
<dbReference type="PANTHER" id="PTHR43065:SF10">
    <property type="entry name" value="PEROXIDE STRESS-ACTIVATED HISTIDINE KINASE MAK3"/>
    <property type="match status" value="1"/>
</dbReference>
<keyword evidence="4" id="KW-0418">Kinase</keyword>
<evidence type="ECO:0000256" key="6">
    <source>
        <dbReference type="ARBA" id="ARBA00023012"/>
    </source>
</evidence>
<evidence type="ECO:0000256" key="3">
    <source>
        <dbReference type="ARBA" id="ARBA00022741"/>
    </source>
</evidence>
<dbReference type="SUPFAM" id="SSF55785">
    <property type="entry name" value="PYP-like sensor domain (PAS domain)"/>
    <property type="match status" value="1"/>
</dbReference>
<dbReference type="SMART" id="SM00387">
    <property type="entry name" value="HATPase_c"/>
    <property type="match status" value="1"/>
</dbReference>
<feature type="domain" description="PAS" evidence="9">
    <location>
        <begin position="237"/>
        <end position="284"/>
    </location>
</feature>
<keyword evidence="1" id="KW-0597">Phosphoprotein</keyword>
<organism evidence="11 12">
    <name type="scientific">Natrinema halophilum</name>
    <dbReference type="NCBI Taxonomy" id="1699371"/>
    <lineage>
        <taxon>Archaea</taxon>
        <taxon>Methanobacteriati</taxon>
        <taxon>Methanobacteriota</taxon>
        <taxon>Stenosarchaea group</taxon>
        <taxon>Halobacteria</taxon>
        <taxon>Halobacteriales</taxon>
        <taxon>Natrialbaceae</taxon>
        <taxon>Natrinema</taxon>
    </lineage>
</organism>
<reference evidence="11 12" key="1">
    <citation type="submission" date="2020-07" db="EMBL/GenBank/DDBJ databases">
        <authorList>
            <person name="Cui H."/>
        </authorList>
    </citation>
    <scope>NUCLEOTIDE SEQUENCE [LARGE SCALE GENOMIC DNA]</scope>
    <source>
        <strain evidence="11 12">YPL8</strain>
    </source>
</reference>
<dbReference type="NCBIfam" id="TIGR00229">
    <property type="entry name" value="sensory_box"/>
    <property type="match status" value="1"/>
</dbReference>
<keyword evidence="5 11" id="KW-0067">ATP-binding</keyword>
<dbReference type="InterPro" id="IPR003661">
    <property type="entry name" value="HisK_dim/P_dom"/>
</dbReference>
<keyword evidence="2" id="KW-0808">Transferase</keyword>
<dbReference type="InterPro" id="IPR036890">
    <property type="entry name" value="HATPase_C_sf"/>
</dbReference>
<dbReference type="PROSITE" id="PS50109">
    <property type="entry name" value="HIS_KIN"/>
    <property type="match status" value="1"/>
</dbReference>
<dbReference type="CDD" id="cd00082">
    <property type="entry name" value="HisKA"/>
    <property type="match status" value="1"/>
</dbReference>
<feature type="transmembrane region" description="Helical" evidence="7">
    <location>
        <begin position="37"/>
        <end position="54"/>
    </location>
</feature>
<evidence type="ECO:0000256" key="2">
    <source>
        <dbReference type="ARBA" id="ARBA00022679"/>
    </source>
</evidence>
<evidence type="ECO:0000259" key="9">
    <source>
        <dbReference type="PROSITE" id="PS50112"/>
    </source>
</evidence>
<dbReference type="Gene3D" id="3.30.450.20">
    <property type="entry name" value="PAS domain"/>
    <property type="match status" value="1"/>
</dbReference>
<evidence type="ECO:0000256" key="4">
    <source>
        <dbReference type="ARBA" id="ARBA00022777"/>
    </source>
</evidence>
<dbReference type="GeneID" id="56034846"/>
<evidence type="ECO:0000256" key="7">
    <source>
        <dbReference type="SAM" id="Phobius"/>
    </source>
</evidence>
<dbReference type="GO" id="GO:0006355">
    <property type="term" value="P:regulation of DNA-templated transcription"/>
    <property type="evidence" value="ECO:0007669"/>
    <property type="project" value="InterPro"/>
</dbReference>
<keyword evidence="7" id="KW-1133">Transmembrane helix</keyword>
<accession>A0A7D5KZW4</accession>
<dbReference type="CDD" id="cd00130">
    <property type="entry name" value="PAS"/>
    <property type="match status" value="1"/>
</dbReference>
<feature type="transmembrane region" description="Helical" evidence="7">
    <location>
        <begin position="177"/>
        <end position="199"/>
    </location>
</feature>
<evidence type="ECO:0000256" key="1">
    <source>
        <dbReference type="ARBA" id="ARBA00022553"/>
    </source>
</evidence>
<keyword evidence="12" id="KW-1185">Reference proteome</keyword>
<evidence type="ECO:0000259" key="10">
    <source>
        <dbReference type="PROSITE" id="PS50113"/>
    </source>
</evidence>
<feature type="transmembrane region" description="Helical" evidence="7">
    <location>
        <begin position="99"/>
        <end position="116"/>
    </location>
</feature>
<dbReference type="CDD" id="cd00075">
    <property type="entry name" value="HATPase"/>
    <property type="match status" value="1"/>
</dbReference>
<dbReference type="PANTHER" id="PTHR43065">
    <property type="entry name" value="SENSOR HISTIDINE KINASE"/>
    <property type="match status" value="1"/>
</dbReference>
<evidence type="ECO:0000313" key="12">
    <source>
        <dbReference type="Proteomes" id="UP000509241"/>
    </source>
</evidence>
<dbReference type="InterPro" id="IPR003594">
    <property type="entry name" value="HATPase_dom"/>
</dbReference>
<dbReference type="Pfam" id="PF16927">
    <property type="entry name" value="HisKA_7TM"/>
    <property type="match status" value="1"/>
</dbReference>
<feature type="domain" description="Histidine kinase" evidence="8">
    <location>
        <begin position="361"/>
        <end position="568"/>
    </location>
</feature>